<dbReference type="KEGG" id="nev:NTE_00578"/>
<feature type="transmembrane region" description="Helical" evidence="1">
    <location>
        <begin position="5"/>
        <end position="24"/>
    </location>
</feature>
<evidence type="ECO:0000313" key="2">
    <source>
        <dbReference type="EMBL" id="AIF82659.1"/>
    </source>
</evidence>
<keyword evidence="3" id="KW-1185">Reference proteome</keyword>
<dbReference type="EMBL" id="CP007174">
    <property type="protein sequence ID" value="AIF82659.1"/>
    <property type="molecule type" value="Genomic_DNA"/>
</dbReference>
<keyword evidence="1" id="KW-1133">Transmembrane helix</keyword>
<accession>A0A075MTQ0</accession>
<dbReference type="Proteomes" id="UP000028194">
    <property type="component" value="Chromosome"/>
</dbReference>
<proteinExistence type="predicted"/>
<name>A0A075MTQ0_9ARCH</name>
<gene>
    <name evidence="2" type="ORF">NTE_00578</name>
</gene>
<protein>
    <submittedName>
        <fullName evidence="2">Uncharacterized protein</fullName>
    </submittedName>
</protein>
<feature type="transmembrane region" description="Helical" evidence="1">
    <location>
        <begin position="30"/>
        <end position="49"/>
    </location>
</feature>
<keyword evidence="1" id="KW-0472">Membrane</keyword>
<dbReference type="HOGENOM" id="CLU_2695530_0_0_2"/>
<reference evidence="2 3" key="1">
    <citation type="journal article" date="2014" name="PLoS ONE">
        <title>Genome Sequence of Candidatus Nitrososphaera evergladensis from Group I.1b Enriched from Everglades Soil Reveals Novel Genomic Features of the Ammonia-Oxidizing Archaea.</title>
        <authorList>
            <person name="Zhalnina K.V."/>
            <person name="Dias R."/>
            <person name="Leonard M.T."/>
            <person name="Dorr de Quadros P."/>
            <person name="Camargo F.A."/>
            <person name="Drew J.C."/>
            <person name="Farmerie W.G."/>
            <person name="Daroub S.H."/>
            <person name="Triplett E.W."/>
        </authorList>
    </citation>
    <scope>NUCLEOTIDE SEQUENCE [LARGE SCALE GENOMIC DNA]</scope>
    <source>
        <strain evidence="2 3">SR1</strain>
    </source>
</reference>
<evidence type="ECO:0000313" key="3">
    <source>
        <dbReference type="Proteomes" id="UP000028194"/>
    </source>
</evidence>
<dbReference type="AlphaFoldDB" id="A0A075MTQ0"/>
<keyword evidence="1" id="KW-0812">Transmembrane</keyword>
<evidence type="ECO:0000256" key="1">
    <source>
        <dbReference type="SAM" id="Phobius"/>
    </source>
</evidence>
<sequence length="73" mass="8199">MTIIIANRTCVILVMSTLVVQALLISAPRIARIVSFTFMAASHLILLFFPSSVFRMVIAETTYKTDWLVIIIL</sequence>
<organism evidence="2 3">
    <name type="scientific">Candidatus Nitrososphaera evergladensis SR1</name>
    <dbReference type="NCBI Taxonomy" id="1459636"/>
    <lineage>
        <taxon>Archaea</taxon>
        <taxon>Nitrososphaerota</taxon>
        <taxon>Nitrososphaeria</taxon>
        <taxon>Nitrososphaerales</taxon>
        <taxon>Nitrososphaeraceae</taxon>
        <taxon>Nitrososphaera</taxon>
    </lineage>
</organism>
<dbReference type="STRING" id="1459636.NTE_00578"/>